<accession>A0A7S0ZHR2</accession>
<evidence type="ECO:0000313" key="1">
    <source>
        <dbReference type="EMBL" id="CAD8822258.1"/>
    </source>
</evidence>
<dbReference type="AlphaFoldDB" id="A0A7S0ZHR2"/>
<proteinExistence type="predicted"/>
<name>A0A7S0ZHR2_9RHOD</name>
<reference evidence="1" key="1">
    <citation type="submission" date="2021-01" db="EMBL/GenBank/DDBJ databases">
        <authorList>
            <person name="Corre E."/>
            <person name="Pelletier E."/>
            <person name="Niang G."/>
            <person name="Scheremetjew M."/>
            <person name="Finn R."/>
            <person name="Kale V."/>
            <person name="Holt S."/>
            <person name="Cochrane G."/>
            <person name="Meng A."/>
            <person name="Brown T."/>
            <person name="Cohen L."/>
        </authorList>
    </citation>
    <scope>NUCLEOTIDE SEQUENCE</scope>
    <source>
        <strain evidence="1">CCMP3278</strain>
    </source>
</reference>
<dbReference type="EMBL" id="HBFP01009282">
    <property type="protein sequence ID" value="CAD8822258.1"/>
    <property type="molecule type" value="Transcribed_RNA"/>
</dbReference>
<protein>
    <submittedName>
        <fullName evidence="1">Uncharacterized protein</fullName>
    </submittedName>
</protein>
<gene>
    <name evidence="1" type="ORF">TOLI1172_LOCUS6654</name>
</gene>
<organism evidence="1">
    <name type="scientific">Timspurckia oligopyrenoides</name>
    <dbReference type="NCBI Taxonomy" id="708627"/>
    <lineage>
        <taxon>Eukaryota</taxon>
        <taxon>Rhodophyta</taxon>
        <taxon>Bangiophyceae</taxon>
        <taxon>Porphyridiales</taxon>
        <taxon>Porphyridiaceae</taxon>
        <taxon>Timspurckia</taxon>
    </lineage>
</organism>
<sequence>MLGAEFSELSTNKFLRIEDGAVWCSLCLLKIRPVTAKSIKQHIKSRPHKEALTKGVFPSHSDNRDHRVDSCDYCLLVDPDHSVHDLLTCIPPKLILNVPTKRSLSVPFITTHSGSLRIFSSESCEQSFESTTRLSISPIEAFGSLLDSISVSWGGLRVPNLDINGSNIQPSSAKEALLLVRDQLTVKNSALWVSFQADHLIEDPIWWPSRSNFGVPGYTNLILTKGQHAGIGLHHDVDHYTPSVDPGREPREIATYLTLASGTKSVLLLEPEFSSSDFTLREKHPMYEFSVLANEKILSEFKKGRGYLFTLKNCPDGSFTTLFIPPRWQHWLVAEEPASIIFGGSYFVD</sequence>